<evidence type="ECO:0000313" key="6">
    <source>
        <dbReference type="EMBL" id="OGK02245.1"/>
    </source>
</evidence>
<dbReference type="InterPro" id="IPR003742">
    <property type="entry name" value="RlmH-like"/>
</dbReference>
<gene>
    <name evidence="5" type="primary">rlmH</name>
    <name evidence="6" type="ORF">A2519_16325</name>
</gene>
<proteinExistence type="inferred from homology"/>
<comment type="caution">
    <text evidence="6">The sequence shown here is derived from an EMBL/GenBank/DDBJ whole genome shotgun (WGS) entry which is preliminary data.</text>
</comment>
<dbReference type="PANTHER" id="PTHR33603">
    <property type="entry name" value="METHYLTRANSFERASE"/>
    <property type="match status" value="1"/>
</dbReference>
<keyword evidence="5" id="KW-0698">rRNA processing</keyword>
<dbReference type="EC" id="2.1.1.177" evidence="5"/>
<comment type="function">
    <text evidence="5">Specifically methylates the pseudouridine at position 1915 (m3Psi1915) in 23S rRNA.</text>
</comment>
<reference evidence="6 7" key="1">
    <citation type="journal article" date="2016" name="Nat. Commun.">
        <title>Thousands of microbial genomes shed light on interconnected biogeochemical processes in an aquifer system.</title>
        <authorList>
            <person name="Anantharaman K."/>
            <person name="Brown C.T."/>
            <person name="Hug L.A."/>
            <person name="Sharon I."/>
            <person name="Castelle C.J."/>
            <person name="Probst A.J."/>
            <person name="Thomas B.C."/>
            <person name="Singh A."/>
            <person name="Wilkins M.J."/>
            <person name="Karaoz U."/>
            <person name="Brodie E.L."/>
            <person name="Williams K.H."/>
            <person name="Hubbard S.S."/>
            <person name="Banfield J.F."/>
        </authorList>
    </citation>
    <scope>NUCLEOTIDE SEQUENCE [LARGE SCALE GENOMIC DNA]</scope>
</reference>
<name>A0A1F7F6E4_UNCRA</name>
<evidence type="ECO:0000256" key="3">
    <source>
        <dbReference type="ARBA" id="ARBA00022691"/>
    </source>
</evidence>
<dbReference type="HAMAP" id="MF_00658">
    <property type="entry name" value="23SrRNA_methyltr_H"/>
    <property type="match status" value="1"/>
</dbReference>
<keyword evidence="1 5" id="KW-0489">Methyltransferase</keyword>
<dbReference type="Pfam" id="PF02590">
    <property type="entry name" value="SPOUT_MTase"/>
    <property type="match status" value="1"/>
</dbReference>
<evidence type="ECO:0000256" key="2">
    <source>
        <dbReference type="ARBA" id="ARBA00022679"/>
    </source>
</evidence>
<sequence>MAIKPSVTVLCVGKRAEPFAESGAGHYAVLCRAWCDVSIIRLRDRNSEPMKTQVRKETDAAIEALEGFTGRVVLLTPAGRSLDSLAFASFVEESVHSNGKLLFLIGGINGFAPDILKHVHSAISLSALTFNHHVALVVLAEQIYRALSIARHTAYHR</sequence>
<dbReference type="GO" id="GO:0070038">
    <property type="term" value="F:rRNA (pseudouridine-N3-)-methyltransferase activity"/>
    <property type="evidence" value="ECO:0007669"/>
    <property type="project" value="UniProtKB-UniRule"/>
</dbReference>
<keyword evidence="2 5" id="KW-0808">Transferase</keyword>
<feature type="binding site" evidence="5">
    <location>
        <begin position="125"/>
        <end position="130"/>
    </location>
    <ligand>
        <name>S-adenosyl-L-methionine</name>
        <dbReference type="ChEBI" id="CHEBI:59789"/>
    </ligand>
</feature>
<organism evidence="6 7">
    <name type="scientific">Candidatus Raymondbacteria bacterium RIFOXYD12_FULL_49_13</name>
    <dbReference type="NCBI Taxonomy" id="1817890"/>
    <lineage>
        <taxon>Bacteria</taxon>
        <taxon>Raymondiibacteriota</taxon>
    </lineage>
</organism>
<evidence type="ECO:0000256" key="1">
    <source>
        <dbReference type="ARBA" id="ARBA00022603"/>
    </source>
</evidence>
<keyword evidence="3 5" id="KW-0949">S-adenosyl-L-methionine</keyword>
<accession>A0A1F7F6E4</accession>
<keyword evidence="5" id="KW-0963">Cytoplasm</keyword>
<evidence type="ECO:0000256" key="4">
    <source>
        <dbReference type="ARBA" id="ARBA00038303"/>
    </source>
</evidence>
<comment type="catalytic activity">
    <reaction evidence="5">
        <text>pseudouridine(1915) in 23S rRNA + S-adenosyl-L-methionine = N(3)-methylpseudouridine(1915) in 23S rRNA + S-adenosyl-L-homocysteine + H(+)</text>
        <dbReference type="Rhea" id="RHEA:42752"/>
        <dbReference type="Rhea" id="RHEA-COMP:10221"/>
        <dbReference type="Rhea" id="RHEA-COMP:10222"/>
        <dbReference type="ChEBI" id="CHEBI:15378"/>
        <dbReference type="ChEBI" id="CHEBI:57856"/>
        <dbReference type="ChEBI" id="CHEBI:59789"/>
        <dbReference type="ChEBI" id="CHEBI:65314"/>
        <dbReference type="ChEBI" id="CHEBI:74486"/>
        <dbReference type="EC" id="2.1.1.177"/>
    </reaction>
</comment>
<dbReference type="SUPFAM" id="SSF75217">
    <property type="entry name" value="alpha/beta knot"/>
    <property type="match status" value="1"/>
</dbReference>
<feature type="binding site" evidence="5">
    <location>
        <position position="106"/>
    </location>
    <ligand>
        <name>S-adenosyl-L-methionine</name>
        <dbReference type="ChEBI" id="CHEBI:59789"/>
    </ligand>
</feature>
<dbReference type="PANTHER" id="PTHR33603:SF1">
    <property type="entry name" value="RIBOSOMAL RNA LARGE SUBUNIT METHYLTRANSFERASE H"/>
    <property type="match status" value="1"/>
</dbReference>
<comment type="subcellular location">
    <subcellularLocation>
        <location evidence="5">Cytoplasm</location>
    </subcellularLocation>
</comment>
<dbReference type="Gene3D" id="3.40.1280.10">
    <property type="match status" value="1"/>
</dbReference>
<dbReference type="EMBL" id="MFYX01000110">
    <property type="protein sequence ID" value="OGK02245.1"/>
    <property type="molecule type" value="Genomic_DNA"/>
</dbReference>
<dbReference type="InterPro" id="IPR029028">
    <property type="entry name" value="Alpha/beta_knot_MTases"/>
</dbReference>
<comment type="similarity">
    <text evidence="4 5">Belongs to the RNA methyltransferase RlmH family.</text>
</comment>
<comment type="subunit">
    <text evidence="5">Homodimer.</text>
</comment>
<dbReference type="CDD" id="cd18081">
    <property type="entry name" value="RlmH-like"/>
    <property type="match status" value="1"/>
</dbReference>
<dbReference type="AlphaFoldDB" id="A0A1F7F6E4"/>
<evidence type="ECO:0000313" key="7">
    <source>
        <dbReference type="Proteomes" id="UP000179243"/>
    </source>
</evidence>
<protein>
    <recommendedName>
        <fullName evidence="5">Ribosomal RNA large subunit methyltransferase H</fullName>
        <ecNumber evidence="5">2.1.1.177</ecNumber>
    </recommendedName>
    <alternativeName>
        <fullName evidence="5">23S rRNA (pseudouridine1915-N3)-methyltransferase</fullName>
    </alternativeName>
    <alternativeName>
        <fullName evidence="5">23S rRNA m3Psi1915 methyltransferase</fullName>
    </alternativeName>
    <alternativeName>
        <fullName evidence="5">rRNA (pseudouridine-N3-)-methyltransferase RlmH</fullName>
    </alternativeName>
</protein>
<dbReference type="GO" id="GO:0005737">
    <property type="term" value="C:cytoplasm"/>
    <property type="evidence" value="ECO:0007669"/>
    <property type="project" value="UniProtKB-SubCell"/>
</dbReference>
<dbReference type="PIRSF" id="PIRSF004505">
    <property type="entry name" value="MT_bac"/>
    <property type="match status" value="1"/>
</dbReference>
<dbReference type="Proteomes" id="UP000179243">
    <property type="component" value="Unassembled WGS sequence"/>
</dbReference>
<evidence type="ECO:0000256" key="5">
    <source>
        <dbReference type="HAMAP-Rule" id="MF_00658"/>
    </source>
</evidence>
<dbReference type="InterPro" id="IPR029026">
    <property type="entry name" value="tRNA_m1G_MTases_N"/>
</dbReference>
<feature type="binding site" evidence="5">
    <location>
        <position position="75"/>
    </location>
    <ligand>
        <name>S-adenosyl-L-methionine</name>
        <dbReference type="ChEBI" id="CHEBI:59789"/>
    </ligand>
</feature>